<name>A0A7C9HCU0_9RHOB</name>
<evidence type="ECO:0000313" key="2">
    <source>
        <dbReference type="EMBL" id="MTJ05585.1"/>
    </source>
</evidence>
<accession>A0A7C9HCU0</accession>
<feature type="transmembrane region" description="Helical" evidence="1">
    <location>
        <begin position="7"/>
        <end position="30"/>
    </location>
</feature>
<evidence type="ECO:0000313" key="3">
    <source>
        <dbReference type="Proteomes" id="UP000483078"/>
    </source>
</evidence>
<dbReference type="AlphaFoldDB" id="A0A7C9HCU0"/>
<reference evidence="2 3" key="1">
    <citation type="submission" date="2019-06" db="EMBL/GenBank/DDBJ databases">
        <title>Enrichment of Autotrophic Halophilic Microorganisms from Red Sea Brine Pool Using Microbial Electrosynthesis System.</title>
        <authorList>
            <person name="Alqahtani M.F."/>
            <person name="Bajracharya S."/>
            <person name="Katuri K.P."/>
            <person name="Ali M."/>
            <person name="Saikaly P.E."/>
        </authorList>
    </citation>
    <scope>NUCLEOTIDE SEQUENCE [LARGE SCALE GENOMIC DNA]</scope>
    <source>
        <strain evidence="2">MES6</strain>
    </source>
</reference>
<dbReference type="Proteomes" id="UP000483078">
    <property type="component" value="Unassembled WGS sequence"/>
</dbReference>
<keyword evidence="1" id="KW-0472">Membrane</keyword>
<evidence type="ECO:0000256" key="1">
    <source>
        <dbReference type="SAM" id="Phobius"/>
    </source>
</evidence>
<proteinExistence type="predicted"/>
<keyword evidence="1" id="KW-1133">Transmembrane helix</keyword>
<sequence length="59" mass="6157">MRGFTWWLIVVGAVIASGIIVPYGALGGGAPSLDILAFWCVFGVAVIGLIVAGVARWRL</sequence>
<keyword evidence="1" id="KW-0812">Transmembrane</keyword>
<dbReference type="EMBL" id="VENJ01000019">
    <property type="protein sequence ID" value="MTJ05585.1"/>
    <property type="molecule type" value="Genomic_DNA"/>
</dbReference>
<comment type="caution">
    <text evidence="2">The sequence shown here is derived from an EMBL/GenBank/DDBJ whole genome shotgun (WGS) entry which is preliminary data.</text>
</comment>
<dbReference type="RefSeq" id="WP_026758745.1">
    <property type="nucleotide sequence ID" value="NZ_VENJ01000019.1"/>
</dbReference>
<protein>
    <submittedName>
        <fullName evidence="2">Uncharacterized protein</fullName>
    </submittedName>
</protein>
<organism evidence="2 3">
    <name type="scientific">Sediminimonas qiaohouensis</name>
    <dbReference type="NCBI Taxonomy" id="552061"/>
    <lineage>
        <taxon>Bacteria</taxon>
        <taxon>Pseudomonadati</taxon>
        <taxon>Pseudomonadota</taxon>
        <taxon>Alphaproteobacteria</taxon>
        <taxon>Rhodobacterales</taxon>
        <taxon>Roseobacteraceae</taxon>
        <taxon>Sediminimonas</taxon>
    </lineage>
</organism>
<gene>
    <name evidence="2" type="ORF">FH759_12935</name>
</gene>
<feature type="transmembrane region" description="Helical" evidence="1">
    <location>
        <begin position="36"/>
        <end position="55"/>
    </location>
</feature>